<dbReference type="Proteomes" id="UP000826195">
    <property type="component" value="Unassembled WGS sequence"/>
</dbReference>
<comment type="caution">
    <text evidence="4">The sequence shown here is derived from an EMBL/GenBank/DDBJ whole genome shotgun (WGS) entry which is preliminary data.</text>
</comment>
<name>A0AAV7IPX8_COTGL</name>
<evidence type="ECO:0000256" key="1">
    <source>
        <dbReference type="ARBA" id="ARBA00007818"/>
    </source>
</evidence>
<accession>A0AAV7IPX8</accession>
<dbReference type="Pfam" id="PF05907">
    <property type="entry name" value="CXXC_Zn-b_euk"/>
    <property type="match status" value="1"/>
</dbReference>
<dbReference type="SUPFAM" id="SSF141678">
    <property type="entry name" value="MAL13P1.257-like"/>
    <property type="match status" value="1"/>
</dbReference>
<evidence type="ECO:0000313" key="4">
    <source>
        <dbReference type="EMBL" id="KAH0554170.1"/>
    </source>
</evidence>
<evidence type="ECO:0000256" key="2">
    <source>
        <dbReference type="ARBA" id="ARBA00022723"/>
    </source>
</evidence>
<dbReference type="GO" id="GO:0008270">
    <property type="term" value="F:zinc ion binding"/>
    <property type="evidence" value="ECO:0007669"/>
    <property type="project" value="TreeGrafter"/>
</dbReference>
<evidence type="ECO:0000256" key="3">
    <source>
        <dbReference type="ARBA" id="ARBA00022833"/>
    </source>
</evidence>
<dbReference type="PANTHER" id="PTHR12857">
    <property type="entry name" value="CXXC MOTIF CONTAINING ZINC BINDING PROTEIN"/>
    <property type="match status" value="1"/>
</dbReference>
<reference evidence="4 5" key="1">
    <citation type="journal article" date="2021" name="J. Hered.">
        <title>A chromosome-level genome assembly of the parasitoid wasp, Cotesia glomerata (Hymenoptera: Braconidae).</title>
        <authorList>
            <person name="Pinto B.J."/>
            <person name="Weis J.J."/>
            <person name="Gamble T."/>
            <person name="Ode P.J."/>
            <person name="Paul R."/>
            <person name="Zaspel J.M."/>
        </authorList>
    </citation>
    <scope>NUCLEOTIDE SEQUENCE [LARGE SCALE GENOMIC DNA]</scope>
    <source>
        <strain evidence="4">CgM1</strain>
    </source>
</reference>
<sequence length="160" mass="18232">MVKIGLKFKASLENIQELNSKDENFRWYLKFSCSGCSEETDKWNYLSLNEVVDSYHGAVSHFVCKCKSCKRTNTVTIIEDSLKAYTAEDEGTFKTIAVFDCRGLNPIDFKSGEGWVVKAVNNGTEFENVDLNEGSWSEYCEIIKQPVSVDDIEHSFEKIK</sequence>
<gene>
    <name evidence="4" type="ORF">KQX54_008185</name>
</gene>
<organism evidence="4 5">
    <name type="scientific">Cotesia glomerata</name>
    <name type="common">Lepidopteran parasitic wasp</name>
    <name type="synonym">Apanteles glomeratus</name>
    <dbReference type="NCBI Taxonomy" id="32391"/>
    <lineage>
        <taxon>Eukaryota</taxon>
        <taxon>Metazoa</taxon>
        <taxon>Ecdysozoa</taxon>
        <taxon>Arthropoda</taxon>
        <taxon>Hexapoda</taxon>
        <taxon>Insecta</taxon>
        <taxon>Pterygota</taxon>
        <taxon>Neoptera</taxon>
        <taxon>Endopterygota</taxon>
        <taxon>Hymenoptera</taxon>
        <taxon>Apocrita</taxon>
        <taxon>Ichneumonoidea</taxon>
        <taxon>Braconidae</taxon>
        <taxon>Microgastrinae</taxon>
        <taxon>Cotesia</taxon>
    </lineage>
</organism>
<evidence type="ECO:0000313" key="5">
    <source>
        <dbReference type="Proteomes" id="UP000826195"/>
    </source>
</evidence>
<dbReference type="InterPro" id="IPR008584">
    <property type="entry name" value="CXXC_Zn-binding_euk"/>
</dbReference>
<protein>
    <submittedName>
        <fullName evidence="4">Uncharacterized protein</fullName>
    </submittedName>
</protein>
<dbReference type="EMBL" id="JAHXZJ010001119">
    <property type="protein sequence ID" value="KAH0554170.1"/>
    <property type="molecule type" value="Genomic_DNA"/>
</dbReference>
<dbReference type="AlphaFoldDB" id="A0AAV7IPX8"/>
<keyword evidence="3" id="KW-0862">Zinc</keyword>
<dbReference type="PANTHER" id="PTHR12857:SF0">
    <property type="entry name" value="CXXC MOTIF CONTAINING ZINC BINDING PROTEIN"/>
    <property type="match status" value="1"/>
</dbReference>
<keyword evidence="2" id="KW-0479">Metal-binding</keyword>
<proteinExistence type="inferred from homology"/>
<keyword evidence="5" id="KW-1185">Reference proteome</keyword>
<comment type="similarity">
    <text evidence="1">Belongs to the UPF0587 family.</text>
</comment>